<feature type="region of interest" description="Disordered" evidence="1">
    <location>
        <begin position="20"/>
        <end position="40"/>
    </location>
</feature>
<evidence type="ECO:0000313" key="3">
    <source>
        <dbReference type="Proteomes" id="UP000499080"/>
    </source>
</evidence>
<keyword evidence="3" id="KW-1185">Reference proteome</keyword>
<dbReference type="EMBL" id="BGPR01050624">
    <property type="protein sequence ID" value="GBO27605.1"/>
    <property type="molecule type" value="Genomic_DNA"/>
</dbReference>
<dbReference type="Proteomes" id="UP000499080">
    <property type="component" value="Unassembled WGS sequence"/>
</dbReference>
<protein>
    <submittedName>
        <fullName evidence="2">Uncharacterized protein</fullName>
    </submittedName>
</protein>
<accession>A0A4Y2VQK4</accession>
<sequence>MPHNLRAYVVWSIEHPVTNPNDTASNLSMQKRGGKDDEVFVDSDEGKIHTKLEPEVKWWEKNVKQLRYRVRVRDFLKQSWSIGNIMGGEC</sequence>
<comment type="caution">
    <text evidence="2">The sequence shown here is derived from an EMBL/GenBank/DDBJ whole genome shotgun (WGS) entry which is preliminary data.</text>
</comment>
<proteinExistence type="predicted"/>
<evidence type="ECO:0000256" key="1">
    <source>
        <dbReference type="SAM" id="MobiDB-lite"/>
    </source>
</evidence>
<reference evidence="2 3" key="1">
    <citation type="journal article" date="2019" name="Sci. Rep.">
        <title>Orb-weaving spider Araneus ventricosus genome elucidates the spidroin gene catalogue.</title>
        <authorList>
            <person name="Kono N."/>
            <person name="Nakamura H."/>
            <person name="Ohtoshi R."/>
            <person name="Moran D.A.P."/>
            <person name="Shinohara A."/>
            <person name="Yoshida Y."/>
            <person name="Fujiwara M."/>
            <person name="Mori M."/>
            <person name="Tomita M."/>
            <person name="Arakawa K."/>
        </authorList>
    </citation>
    <scope>NUCLEOTIDE SEQUENCE [LARGE SCALE GENOMIC DNA]</scope>
</reference>
<evidence type="ECO:0000313" key="2">
    <source>
        <dbReference type="EMBL" id="GBO27605.1"/>
    </source>
</evidence>
<dbReference type="AlphaFoldDB" id="A0A4Y2VQK4"/>
<feature type="compositionally biased region" description="Polar residues" evidence="1">
    <location>
        <begin position="20"/>
        <end position="29"/>
    </location>
</feature>
<organism evidence="2 3">
    <name type="scientific">Araneus ventricosus</name>
    <name type="common">Orbweaver spider</name>
    <name type="synonym">Epeira ventricosa</name>
    <dbReference type="NCBI Taxonomy" id="182803"/>
    <lineage>
        <taxon>Eukaryota</taxon>
        <taxon>Metazoa</taxon>
        <taxon>Ecdysozoa</taxon>
        <taxon>Arthropoda</taxon>
        <taxon>Chelicerata</taxon>
        <taxon>Arachnida</taxon>
        <taxon>Araneae</taxon>
        <taxon>Araneomorphae</taxon>
        <taxon>Entelegynae</taxon>
        <taxon>Araneoidea</taxon>
        <taxon>Araneidae</taxon>
        <taxon>Araneus</taxon>
    </lineage>
</organism>
<gene>
    <name evidence="2" type="ORF">AVEN_140302_1</name>
</gene>
<name>A0A4Y2VQK4_ARAVE</name>